<evidence type="ECO:0000256" key="6">
    <source>
        <dbReference type="ARBA" id="ARBA00023136"/>
    </source>
</evidence>
<dbReference type="InterPro" id="IPR000715">
    <property type="entry name" value="Glycosyl_transferase_4"/>
</dbReference>
<feature type="binding site" evidence="7">
    <location>
        <position position="227"/>
    </location>
    <ligand>
        <name>Mg(2+)</name>
        <dbReference type="ChEBI" id="CHEBI:18420"/>
    </ligand>
</feature>
<organism evidence="10 11">
    <name type="scientific">Nocardioides zhouii</name>
    <dbReference type="NCBI Taxonomy" id="1168729"/>
    <lineage>
        <taxon>Bacteria</taxon>
        <taxon>Bacillati</taxon>
        <taxon>Actinomycetota</taxon>
        <taxon>Actinomycetes</taxon>
        <taxon>Propionibacteriales</taxon>
        <taxon>Nocardioidaceae</taxon>
        <taxon>Nocardioides</taxon>
    </lineage>
</organism>
<feature type="transmembrane region" description="Helical" evidence="9">
    <location>
        <begin position="262"/>
        <end position="285"/>
    </location>
</feature>
<feature type="transmembrane region" description="Helical" evidence="9">
    <location>
        <begin position="200"/>
        <end position="218"/>
    </location>
</feature>
<dbReference type="RefSeq" id="WP_129423780.1">
    <property type="nucleotide sequence ID" value="NZ_SDWV01000001.1"/>
</dbReference>
<keyword evidence="7" id="KW-0479">Metal-binding</keyword>
<feature type="transmembrane region" description="Helical" evidence="9">
    <location>
        <begin position="168"/>
        <end position="188"/>
    </location>
</feature>
<feature type="transmembrane region" description="Helical" evidence="9">
    <location>
        <begin position="230"/>
        <end position="250"/>
    </location>
</feature>
<feature type="transmembrane region" description="Helical" evidence="9">
    <location>
        <begin position="46"/>
        <end position="64"/>
    </location>
</feature>
<keyword evidence="4 9" id="KW-0812">Transmembrane</keyword>
<dbReference type="OrthoDB" id="9783652at2"/>
<evidence type="ECO:0000256" key="7">
    <source>
        <dbReference type="PIRSR" id="PIRSR600715-1"/>
    </source>
</evidence>
<dbReference type="GO" id="GO:0005886">
    <property type="term" value="C:plasma membrane"/>
    <property type="evidence" value="ECO:0007669"/>
    <property type="project" value="UniProtKB-SubCell"/>
</dbReference>
<feature type="compositionally biased region" description="Acidic residues" evidence="8">
    <location>
        <begin position="388"/>
        <end position="399"/>
    </location>
</feature>
<dbReference type="PANTHER" id="PTHR22926:SF3">
    <property type="entry name" value="UNDECAPRENYL-PHOSPHATE ALPHA-N-ACETYLGLUCOSAMINYL 1-PHOSPHATE TRANSFERASE"/>
    <property type="match status" value="1"/>
</dbReference>
<dbReference type="PANTHER" id="PTHR22926">
    <property type="entry name" value="PHOSPHO-N-ACETYLMURAMOYL-PENTAPEPTIDE-TRANSFERASE"/>
    <property type="match status" value="1"/>
</dbReference>
<keyword evidence="2" id="KW-1003">Cell membrane</keyword>
<name>A0A4Q2TBS7_9ACTN</name>
<protein>
    <submittedName>
        <fullName evidence="10">Undecaprenyl/decaprenyl-phosphate alpha-N-acetylglucosaminyl 1-phosphate transferase</fullName>
    </submittedName>
</protein>
<evidence type="ECO:0000256" key="1">
    <source>
        <dbReference type="ARBA" id="ARBA00004651"/>
    </source>
</evidence>
<evidence type="ECO:0000256" key="3">
    <source>
        <dbReference type="ARBA" id="ARBA00022679"/>
    </source>
</evidence>
<dbReference type="AlphaFoldDB" id="A0A4Q2TBS7"/>
<feature type="transmembrane region" description="Helical" evidence="9">
    <location>
        <begin position="341"/>
        <end position="360"/>
    </location>
</feature>
<evidence type="ECO:0000256" key="5">
    <source>
        <dbReference type="ARBA" id="ARBA00022989"/>
    </source>
</evidence>
<dbReference type="CDD" id="cd06853">
    <property type="entry name" value="GT_WecA_like"/>
    <property type="match status" value="1"/>
</dbReference>
<accession>A0A4Q2TBS7</accession>
<feature type="transmembrane region" description="Helical" evidence="9">
    <location>
        <begin position="142"/>
        <end position="161"/>
    </location>
</feature>
<evidence type="ECO:0000256" key="8">
    <source>
        <dbReference type="SAM" id="MobiDB-lite"/>
    </source>
</evidence>
<feature type="region of interest" description="Disordered" evidence="8">
    <location>
        <begin position="371"/>
        <end position="411"/>
    </location>
</feature>
<dbReference type="Pfam" id="PF00953">
    <property type="entry name" value="Glycos_transf_4"/>
    <property type="match status" value="1"/>
</dbReference>
<evidence type="ECO:0000256" key="4">
    <source>
        <dbReference type="ARBA" id="ARBA00022692"/>
    </source>
</evidence>
<keyword evidence="6 9" id="KW-0472">Membrane</keyword>
<dbReference type="EMBL" id="SDWV01000001">
    <property type="protein sequence ID" value="RYC14720.1"/>
    <property type="molecule type" value="Genomic_DNA"/>
</dbReference>
<feature type="binding site" evidence="7">
    <location>
        <position position="160"/>
    </location>
    <ligand>
        <name>Mg(2+)</name>
        <dbReference type="ChEBI" id="CHEBI:18420"/>
    </ligand>
</feature>
<keyword evidence="5 9" id="KW-1133">Transmembrane helix</keyword>
<comment type="subcellular location">
    <subcellularLocation>
        <location evidence="1">Cell membrane</location>
        <topology evidence="1">Multi-pass membrane protein</topology>
    </subcellularLocation>
</comment>
<keyword evidence="3 10" id="KW-0808">Transferase</keyword>
<evidence type="ECO:0000256" key="2">
    <source>
        <dbReference type="ARBA" id="ARBA00022475"/>
    </source>
</evidence>
<dbReference type="GO" id="GO:0016780">
    <property type="term" value="F:phosphotransferase activity, for other substituted phosphate groups"/>
    <property type="evidence" value="ECO:0007669"/>
    <property type="project" value="InterPro"/>
</dbReference>
<evidence type="ECO:0000313" key="10">
    <source>
        <dbReference type="EMBL" id="RYC14720.1"/>
    </source>
</evidence>
<feature type="transmembrane region" description="Helical" evidence="9">
    <location>
        <begin position="76"/>
        <end position="97"/>
    </location>
</feature>
<reference evidence="10 11" key="1">
    <citation type="submission" date="2019-01" db="EMBL/GenBank/DDBJ databases">
        <title>Novel species of Nocardioides.</title>
        <authorList>
            <person name="Liu Q."/>
            <person name="X Y.-H."/>
        </authorList>
    </citation>
    <scope>NUCLEOTIDE SEQUENCE [LARGE SCALE GENOMIC DNA]</scope>
    <source>
        <strain evidence="10 11">HLT2-9</strain>
    </source>
</reference>
<comment type="caution">
    <text evidence="10">The sequence shown here is derived from an EMBL/GenBank/DDBJ whole genome shotgun (WGS) entry which is preliminary data.</text>
</comment>
<dbReference type="GO" id="GO:0044038">
    <property type="term" value="P:cell wall macromolecule biosynthetic process"/>
    <property type="evidence" value="ECO:0007669"/>
    <property type="project" value="TreeGrafter"/>
</dbReference>
<dbReference type="Proteomes" id="UP000291101">
    <property type="component" value="Unassembled WGS sequence"/>
</dbReference>
<dbReference type="GO" id="GO:0009103">
    <property type="term" value="P:lipopolysaccharide biosynthetic process"/>
    <property type="evidence" value="ECO:0007669"/>
    <property type="project" value="TreeGrafter"/>
</dbReference>
<evidence type="ECO:0000256" key="9">
    <source>
        <dbReference type="SAM" id="Phobius"/>
    </source>
</evidence>
<sequence>MREYLLVFLVALSVTYLLTVVAREIALRTGAVAAVRDRDVHAEPIPYLGGLAMLGGLIAAYLVAQQLPFLSGSDEFVFDDAGVVLLAGALVCAVGVIDDIFELDALTKLGGQVLAAGLLVSQGVRFYYFPGTDGTYYSLGDAQGAILTLVLVIGTMNAVNFVDGLDGLAAGVVGIGAAAFFVYCYQLSADNKLTLATTGALLSVALAGACTGFLPHNFHPARLFMGDSGSMLIGLVLSASALTLTGQFFGMPTSAGNSFFVTVLPVLLPISLLMVPIVDLVLAVVRRTRAGRSPMSADKQHLHHRLLEIGHSQRRAVIIMWLWAFTIAAGAVIVSLFDDAWVWWSLGSMLALTIALTFVLPRVQRPRKTGLGDTGLRENAAIEGRTDEADEPLLEPVDEPVDRSVQGYPGT</sequence>
<dbReference type="GO" id="GO:0071555">
    <property type="term" value="P:cell wall organization"/>
    <property type="evidence" value="ECO:0007669"/>
    <property type="project" value="TreeGrafter"/>
</dbReference>
<keyword evidence="11" id="KW-1185">Reference proteome</keyword>
<keyword evidence="7" id="KW-0460">Magnesium</keyword>
<gene>
    <name evidence="10" type="ORF">EUA94_00945</name>
</gene>
<dbReference type="GO" id="GO:0046872">
    <property type="term" value="F:metal ion binding"/>
    <property type="evidence" value="ECO:0007669"/>
    <property type="project" value="UniProtKB-KW"/>
</dbReference>
<comment type="cofactor">
    <cofactor evidence="7">
        <name>Mg(2+)</name>
        <dbReference type="ChEBI" id="CHEBI:18420"/>
    </cofactor>
</comment>
<proteinExistence type="predicted"/>
<evidence type="ECO:0000313" key="11">
    <source>
        <dbReference type="Proteomes" id="UP000291101"/>
    </source>
</evidence>
<feature type="transmembrane region" description="Helical" evidence="9">
    <location>
        <begin position="316"/>
        <end position="335"/>
    </location>
</feature>